<dbReference type="InterPro" id="IPR044770">
    <property type="entry name" value="MFS_spinster-like"/>
</dbReference>
<organism evidence="9 10">
    <name type="scientific">Pristionchus entomophagus</name>
    <dbReference type="NCBI Taxonomy" id="358040"/>
    <lineage>
        <taxon>Eukaryota</taxon>
        <taxon>Metazoa</taxon>
        <taxon>Ecdysozoa</taxon>
        <taxon>Nematoda</taxon>
        <taxon>Chromadorea</taxon>
        <taxon>Rhabditida</taxon>
        <taxon>Rhabditina</taxon>
        <taxon>Diplogasteromorpha</taxon>
        <taxon>Diplogasteroidea</taxon>
        <taxon>Neodiplogasteridae</taxon>
        <taxon>Pristionchus</taxon>
    </lineage>
</organism>
<feature type="transmembrane region" description="Helical" evidence="7">
    <location>
        <begin position="246"/>
        <end position="279"/>
    </location>
</feature>
<dbReference type="AlphaFoldDB" id="A0AAV5S769"/>
<protein>
    <recommendedName>
        <fullName evidence="8">Major facilitator superfamily (MFS) profile domain-containing protein</fullName>
    </recommendedName>
</protein>
<feature type="transmembrane region" description="Helical" evidence="7">
    <location>
        <begin position="45"/>
        <end position="64"/>
    </location>
</feature>
<evidence type="ECO:0000256" key="6">
    <source>
        <dbReference type="ARBA" id="ARBA00024338"/>
    </source>
</evidence>
<dbReference type="PANTHER" id="PTHR23505:SF79">
    <property type="entry name" value="PROTEIN SPINSTER"/>
    <property type="match status" value="1"/>
</dbReference>
<evidence type="ECO:0000313" key="9">
    <source>
        <dbReference type="EMBL" id="GMS78746.1"/>
    </source>
</evidence>
<accession>A0AAV5S769</accession>
<feature type="transmembrane region" description="Helical" evidence="7">
    <location>
        <begin position="404"/>
        <end position="427"/>
    </location>
</feature>
<feature type="transmembrane region" description="Helical" evidence="7">
    <location>
        <begin position="71"/>
        <end position="90"/>
    </location>
</feature>
<feature type="transmembrane region" description="Helical" evidence="7">
    <location>
        <begin position="324"/>
        <end position="345"/>
    </location>
</feature>
<comment type="caution">
    <text evidence="9">The sequence shown here is derived from an EMBL/GenBank/DDBJ whole genome shotgun (WGS) entry which is preliminary data.</text>
</comment>
<feature type="transmembrane region" description="Helical" evidence="7">
    <location>
        <begin position="365"/>
        <end position="384"/>
    </location>
</feature>
<evidence type="ECO:0000256" key="5">
    <source>
        <dbReference type="ARBA" id="ARBA00023136"/>
    </source>
</evidence>
<dbReference type="GO" id="GO:0016020">
    <property type="term" value="C:membrane"/>
    <property type="evidence" value="ECO:0007669"/>
    <property type="project" value="UniProtKB-SubCell"/>
</dbReference>
<dbReference type="EMBL" id="BTSX01000001">
    <property type="protein sequence ID" value="GMS78746.1"/>
    <property type="molecule type" value="Genomic_DNA"/>
</dbReference>
<dbReference type="InterPro" id="IPR036259">
    <property type="entry name" value="MFS_trans_sf"/>
</dbReference>
<feature type="domain" description="Major facilitator superfamily (MFS) profile" evidence="8">
    <location>
        <begin position="1"/>
        <end position="431"/>
    </location>
</feature>
<feature type="transmembrane region" description="Helical" evidence="7">
    <location>
        <begin position="299"/>
        <end position="318"/>
    </location>
</feature>
<keyword evidence="3 7" id="KW-0812">Transmembrane</keyword>
<keyword evidence="2" id="KW-0813">Transport</keyword>
<dbReference type="SUPFAM" id="SSF103473">
    <property type="entry name" value="MFS general substrate transporter"/>
    <property type="match status" value="1"/>
</dbReference>
<keyword evidence="10" id="KW-1185">Reference proteome</keyword>
<keyword evidence="5 7" id="KW-0472">Membrane</keyword>
<dbReference type="Pfam" id="PF07690">
    <property type="entry name" value="MFS_1"/>
    <property type="match status" value="1"/>
</dbReference>
<feature type="transmembrane region" description="Helical" evidence="7">
    <location>
        <begin position="128"/>
        <end position="155"/>
    </location>
</feature>
<dbReference type="Proteomes" id="UP001432027">
    <property type="component" value="Unassembled WGS sequence"/>
</dbReference>
<sequence length="478" mass="52321">FSNILVAVCLTIVICLSIFNSQGITGIIPLIKPHYDINDSQTAIIQTSSSITHAVALVLVWLFGDMFRRRTMFLTATAIWIVLSLLAVFFGSNSFMTFVILRALAGGASAVFATLVSPILADLFKDRALGIALMFSTFSETVAMFVSMIVSSWIVTSGLSWQSALIVYPLLAIAPLLCILCVDNLHTNEEHSERSLRRSFTGALGILSIKSVLFLTAANAFGNFYYTGYTFWFPTMYLIAWTHIPSLFYGLSFPTINTINTVAMLTGMACGLPIIVPLAQSWRFGTGRFAGRKEYNRAYPIIVSTGSTLSAVMFIASILLLDQSYVACLIVTFFVGFAQVADATLTQQMRLMVVPSNYRASATALNSLIIVLVSTPSAQLVGMLADVFRGDSALPYEQFHAYQLASLCFTSTAVASAICFVFVVYYFPGDCKQAEQNEEDNERTSLLEKHMLHSESVTSLSKIGHALVSKVKSDELTQ</sequence>
<evidence type="ECO:0000256" key="4">
    <source>
        <dbReference type="ARBA" id="ARBA00022989"/>
    </source>
</evidence>
<proteinExistence type="inferred from homology"/>
<feature type="transmembrane region" description="Helical" evidence="7">
    <location>
        <begin position="161"/>
        <end position="182"/>
    </location>
</feature>
<feature type="transmembrane region" description="Helical" evidence="7">
    <location>
        <begin position="203"/>
        <end position="226"/>
    </location>
</feature>
<comment type="subcellular location">
    <subcellularLocation>
        <location evidence="1">Membrane</location>
        <topology evidence="1">Multi-pass membrane protein</topology>
    </subcellularLocation>
</comment>
<name>A0AAV5S769_9BILA</name>
<feature type="transmembrane region" description="Helical" evidence="7">
    <location>
        <begin position="96"/>
        <end position="116"/>
    </location>
</feature>
<dbReference type="InterPro" id="IPR020846">
    <property type="entry name" value="MFS_dom"/>
</dbReference>
<evidence type="ECO:0000256" key="7">
    <source>
        <dbReference type="SAM" id="Phobius"/>
    </source>
</evidence>
<dbReference type="PROSITE" id="PS50850">
    <property type="entry name" value="MFS"/>
    <property type="match status" value="1"/>
</dbReference>
<feature type="non-terminal residue" evidence="9">
    <location>
        <position position="1"/>
    </location>
</feature>
<evidence type="ECO:0000259" key="8">
    <source>
        <dbReference type="PROSITE" id="PS50850"/>
    </source>
</evidence>
<reference evidence="9" key="1">
    <citation type="submission" date="2023-10" db="EMBL/GenBank/DDBJ databases">
        <title>Genome assembly of Pristionchus species.</title>
        <authorList>
            <person name="Yoshida K."/>
            <person name="Sommer R.J."/>
        </authorList>
    </citation>
    <scope>NUCLEOTIDE SEQUENCE</scope>
    <source>
        <strain evidence="9">RS0144</strain>
    </source>
</reference>
<gene>
    <name evidence="9" type="ORF">PENTCL1PPCAC_921</name>
</gene>
<dbReference type="Gene3D" id="1.20.1250.20">
    <property type="entry name" value="MFS general substrate transporter like domains"/>
    <property type="match status" value="1"/>
</dbReference>
<dbReference type="InterPro" id="IPR011701">
    <property type="entry name" value="MFS"/>
</dbReference>
<dbReference type="GO" id="GO:0022857">
    <property type="term" value="F:transmembrane transporter activity"/>
    <property type="evidence" value="ECO:0007669"/>
    <property type="project" value="InterPro"/>
</dbReference>
<comment type="similarity">
    <text evidence="6">Belongs to the major facilitator superfamily. Spinster (TC 2.A.1.49) family.</text>
</comment>
<keyword evidence="4 7" id="KW-1133">Transmembrane helix</keyword>
<dbReference type="PANTHER" id="PTHR23505">
    <property type="entry name" value="SPINSTER"/>
    <property type="match status" value="1"/>
</dbReference>
<evidence type="ECO:0000313" key="10">
    <source>
        <dbReference type="Proteomes" id="UP001432027"/>
    </source>
</evidence>
<evidence type="ECO:0000256" key="3">
    <source>
        <dbReference type="ARBA" id="ARBA00022692"/>
    </source>
</evidence>
<evidence type="ECO:0000256" key="2">
    <source>
        <dbReference type="ARBA" id="ARBA00022448"/>
    </source>
</evidence>
<evidence type="ECO:0000256" key="1">
    <source>
        <dbReference type="ARBA" id="ARBA00004141"/>
    </source>
</evidence>